<dbReference type="Pfam" id="PF00507">
    <property type="entry name" value="Oxidored_q4"/>
    <property type="match status" value="1"/>
</dbReference>
<evidence type="ECO:0000313" key="8">
    <source>
        <dbReference type="EMBL" id="HIQ29271.1"/>
    </source>
</evidence>
<evidence type="ECO:0000256" key="6">
    <source>
        <dbReference type="ARBA" id="ARBA00023136"/>
    </source>
</evidence>
<keyword evidence="4 7" id="KW-0812">Transmembrane</keyword>
<name>A0A832ZVN4_CALS0</name>
<comment type="similarity">
    <text evidence="2">Belongs to the complex I subunit 3 family.</text>
</comment>
<evidence type="ECO:0000256" key="1">
    <source>
        <dbReference type="ARBA" id="ARBA00004370"/>
    </source>
</evidence>
<dbReference type="Gene3D" id="1.20.58.1610">
    <property type="entry name" value="NADH:ubiquinone/plastoquinone oxidoreductase, chain 3"/>
    <property type="match status" value="1"/>
</dbReference>
<gene>
    <name evidence="8" type="ORF">EYH45_01760</name>
</gene>
<evidence type="ECO:0000256" key="5">
    <source>
        <dbReference type="ARBA" id="ARBA00022989"/>
    </source>
</evidence>
<keyword evidence="3" id="KW-0813">Transport</keyword>
<dbReference type="AlphaFoldDB" id="A0A832ZVN4"/>
<reference evidence="8" key="1">
    <citation type="journal article" date="2020" name="ISME J.">
        <title>Gammaproteobacteria mediating utilization of methyl-, sulfur- and petroleum organic compounds in deep ocean hydrothermal plumes.</title>
        <authorList>
            <person name="Zhou Z."/>
            <person name="Liu Y."/>
            <person name="Pan J."/>
            <person name="Cron B.R."/>
            <person name="Toner B.M."/>
            <person name="Anantharaman K."/>
            <person name="Breier J.A."/>
            <person name="Dick G.J."/>
            <person name="Li M."/>
        </authorList>
    </citation>
    <scope>NUCLEOTIDE SEQUENCE</scope>
    <source>
        <strain evidence="8">SZUA-1515</strain>
    </source>
</reference>
<sequence>MSGHTSLVIFILLTLLLPMMFWALNKLLAPKRSSRKKRLSFECGQEPFEWRASPFPFEYFPYAIIYVAYAVLAIVVFLASITLIDAPEAAPRVIILLAVVSASSLYLAANLKRLSQRL</sequence>
<dbReference type="Proteomes" id="UP000608579">
    <property type="component" value="Unassembled WGS sequence"/>
</dbReference>
<evidence type="ECO:0008006" key="10">
    <source>
        <dbReference type="Google" id="ProtNLM"/>
    </source>
</evidence>
<proteinExistence type="inferred from homology"/>
<dbReference type="PANTHER" id="PTHR11058:SF9">
    <property type="entry name" value="NADH-UBIQUINONE OXIDOREDUCTASE CHAIN 3"/>
    <property type="match status" value="1"/>
</dbReference>
<feature type="transmembrane region" description="Helical" evidence="7">
    <location>
        <begin position="6"/>
        <end position="28"/>
    </location>
</feature>
<comment type="caution">
    <text evidence="8">The sequence shown here is derived from an EMBL/GenBank/DDBJ whole genome shotgun (WGS) entry which is preliminary data.</text>
</comment>
<keyword evidence="6 7" id="KW-0472">Membrane</keyword>
<keyword evidence="5 7" id="KW-1133">Transmembrane helix</keyword>
<dbReference type="GO" id="GO:0030964">
    <property type="term" value="C:NADH dehydrogenase complex"/>
    <property type="evidence" value="ECO:0007669"/>
    <property type="project" value="TreeGrafter"/>
</dbReference>
<dbReference type="EMBL" id="DQVM01000033">
    <property type="protein sequence ID" value="HIQ29271.1"/>
    <property type="molecule type" value="Genomic_DNA"/>
</dbReference>
<evidence type="ECO:0000256" key="4">
    <source>
        <dbReference type="ARBA" id="ARBA00022692"/>
    </source>
</evidence>
<accession>A0A832ZVN4</accession>
<dbReference type="PANTHER" id="PTHR11058">
    <property type="entry name" value="NADH-UBIQUINONE OXIDOREDUCTASE CHAIN 3"/>
    <property type="match status" value="1"/>
</dbReference>
<evidence type="ECO:0000256" key="3">
    <source>
        <dbReference type="ARBA" id="ARBA00022448"/>
    </source>
</evidence>
<comment type="subcellular location">
    <subcellularLocation>
        <location evidence="1">Membrane</location>
    </subcellularLocation>
</comment>
<evidence type="ECO:0000313" key="9">
    <source>
        <dbReference type="Proteomes" id="UP000608579"/>
    </source>
</evidence>
<dbReference type="GO" id="GO:0008137">
    <property type="term" value="F:NADH dehydrogenase (ubiquinone) activity"/>
    <property type="evidence" value="ECO:0007669"/>
    <property type="project" value="InterPro"/>
</dbReference>
<evidence type="ECO:0000256" key="7">
    <source>
        <dbReference type="SAM" id="Phobius"/>
    </source>
</evidence>
<organism evidence="8 9">
    <name type="scientific">Caldiarchaeum subterraneum</name>
    <dbReference type="NCBI Taxonomy" id="311458"/>
    <lineage>
        <taxon>Archaea</taxon>
        <taxon>Nitrososphaerota</taxon>
        <taxon>Candidatus Caldarchaeales</taxon>
        <taxon>Candidatus Caldarchaeaceae</taxon>
        <taxon>Candidatus Caldarchaeum</taxon>
    </lineage>
</organism>
<dbReference type="InterPro" id="IPR000440">
    <property type="entry name" value="NADH_UbQ/plastoQ_OxRdtase_su3"/>
</dbReference>
<dbReference type="InterPro" id="IPR038430">
    <property type="entry name" value="NDAH_ubi_oxred_su3_sf"/>
</dbReference>
<protein>
    <recommendedName>
        <fullName evidence="10">NADH-quinone oxidoreductase subunit A</fullName>
    </recommendedName>
</protein>
<evidence type="ECO:0000256" key="2">
    <source>
        <dbReference type="ARBA" id="ARBA00008472"/>
    </source>
</evidence>
<feature type="transmembrane region" description="Helical" evidence="7">
    <location>
        <begin position="89"/>
        <end position="109"/>
    </location>
</feature>
<feature type="transmembrane region" description="Helical" evidence="7">
    <location>
        <begin position="59"/>
        <end position="83"/>
    </location>
</feature>